<dbReference type="EMBL" id="JAKLTR010000005">
    <property type="protein sequence ID" value="MCG2614537.1"/>
    <property type="molecule type" value="Genomic_DNA"/>
</dbReference>
<dbReference type="PANTHER" id="PTHR30069:SF29">
    <property type="entry name" value="HEMOGLOBIN AND HEMOGLOBIN-HAPTOGLOBIN-BINDING PROTEIN 1-RELATED"/>
    <property type="match status" value="1"/>
</dbReference>
<dbReference type="PANTHER" id="PTHR30069">
    <property type="entry name" value="TONB-DEPENDENT OUTER MEMBRANE RECEPTOR"/>
    <property type="match status" value="1"/>
</dbReference>
<keyword evidence="5 12" id="KW-0732">Signal</keyword>
<dbReference type="SUPFAM" id="SSF56935">
    <property type="entry name" value="Porins"/>
    <property type="match status" value="1"/>
</dbReference>
<organism evidence="15 16">
    <name type="scientific">Terrimonas ginsenosidimutans</name>
    <dbReference type="NCBI Taxonomy" id="2908004"/>
    <lineage>
        <taxon>Bacteria</taxon>
        <taxon>Pseudomonadati</taxon>
        <taxon>Bacteroidota</taxon>
        <taxon>Chitinophagia</taxon>
        <taxon>Chitinophagales</taxon>
        <taxon>Chitinophagaceae</taxon>
        <taxon>Terrimonas</taxon>
    </lineage>
</organism>
<dbReference type="Gene3D" id="2.40.170.20">
    <property type="entry name" value="TonB-dependent receptor, beta-barrel domain"/>
    <property type="match status" value="1"/>
</dbReference>
<keyword evidence="6 11" id="KW-0798">TonB box</keyword>
<keyword evidence="7 10" id="KW-0472">Membrane</keyword>
<evidence type="ECO:0000256" key="8">
    <source>
        <dbReference type="ARBA" id="ARBA00023170"/>
    </source>
</evidence>
<evidence type="ECO:0000256" key="7">
    <source>
        <dbReference type="ARBA" id="ARBA00023136"/>
    </source>
</evidence>
<comment type="subcellular location">
    <subcellularLocation>
        <location evidence="1 10">Cell outer membrane</location>
        <topology evidence="1 10">Multi-pass membrane protein</topology>
    </subcellularLocation>
</comment>
<name>A0ABS9KQE6_9BACT</name>
<dbReference type="PROSITE" id="PS52016">
    <property type="entry name" value="TONB_DEPENDENT_REC_3"/>
    <property type="match status" value="1"/>
</dbReference>
<evidence type="ECO:0000256" key="3">
    <source>
        <dbReference type="ARBA" id="ARBA00022452"/>
    </source>
</evidence>
<keyword evidence="16" id="KW-1185">Reference proteome</keyword>
<evidence type="ECO:0000259" key="14">
    <source>
        <dbReference type="Pfam" id="PF07715"/>
    </source>
</evidence>
<evidence type="ECO:0000256" key="6">
    <source>
        <dbReference type="ARBA" id="ARBA00023077"/>
    </source>
</evidence>
<accession>A0ABS9KQE6</accession>
<evidence type="ECO:0000313" key="15">
    <source>
        <dbReference type="EMBL" id="MCG2614537.1"/>
    </source>
</evidence>
<feature type="chain" id="PRO_5045641774" evidence="12">
    <location>
        <begin position="21"/>
        <end position="684"/>
    </location>
</feature>
<dbReference type="RefSeq" id="WP_237871045.1">
    <property type="nucleotide sequence ID" value="NZ_JAKLTR010000005.1"/>
</dbReference>
<dbReference type="Proteomes" id="UP001165367">
    <property type="component" value="Unassembled WGS sequence"/>
</dbReference>
<keyword evidence="2 10" id="KW-0813">Transport</keyword>
<keyword evidence="9 10" id="KW-0998">Cell outer membrane</keyword>
<keyword evidence="3 10" id="KW-1134">Transmembrane beta strand</keyword>
<evidence type="ECO:0000259" key="13">
    <source>
        <dbReference type="Pfam" id="PF00593"/>
    </source>
</evidence>
<dbReference type="Pfam" id="PF00593">
    <property type="entry name" value="TonB_dep_Rec_b-barrel"/>
    <property type="match status" value="1"/>
</dbReference>
<dbReference type="Pfam" id="PF07715">
    <property type="entry name" value="Plug"/>
    <property type="match status" value="1"/>
</dbReference>
<sequence length="684" mass="76376">MKKRTILLVLKVLISAAAFSQEGADTARLLEEVTVRTFGQYRKLSEAGVPVRIIDVNNGDLYNRSSLVNSFNTIAGVRMEERSPGSYRINIRGSSLRSPFGVRNVKVYWNDIPVTDPGGNTYFNQFAWNNFSSLEVFKGPASSLYGAGTGGLVLINNLDQWQPGISVDYITGSYNLQNIFASARFGKDENKNQFTYAHNQSDGFRDQSAMRRDNFSWLSQLKLSDKHELSATVLFTDMQYQTPGALTLAEYNTDPLAARPAAGGFPGAEQARATIYQKNILAGFTSKYQISSSLRNATTLYGAFSQIKNPTIRNYERRNEPSYGGRTTFTWKNAQWAINGGAEFQQGYFNTQVARSRNGNPDTLQTNDDINYQNLSVFLQGDWSMEGKWFIQAGLSLNRTNVTFSRLSSYPVVQQSRSYKNELAPRISIMRKVGARLSFFGTVSRGFSPPTVAELLPSTGVISTDLEAEEGWNYEMTARYLLLQNKLRIEATAFYFRLNNALVQRRDAAGADFFVNAGDVKQKGIESHVDYTFQPLHSKLISYITINADYTYNHFRYGSFIKGTDNFSGRQVPSVPKGTFAAMTDLRLKSGFFINVNFYASSSIFLNDANTATAQSYQLLGSRIGWKAPGRKKIGYSIHTGVDNLLDQQYSLGNDINAAAGRYYNVAAGRNFYAGVSFQLNTKQ</sequence>
<gene>
    <name evidence="15" type="ORF">LZZ85_09605</name>
</gene>
<proteinExistence type="inferred from homology"/>
<reference evidence="15" key="1">
    <citation type="submission" date="2022-01" db="EMBL/GenBank/DDBJ databases">
        <authorList>
            <person name="Jo J.-H."/>
            <person name="Im W.-T."/>
        </authorList>
    </citation>
    <scope>NUCLEOTIDE SEQUENCE</scope>
    <source>
        <strain evidence="15">NA20</strain>
    </source>
</reference>
<feature type="domain" description="TonB-dependent receptor plug" evidence="14">
    <location>
        <begin position="47"/>
        <end position="151"/>
    </location>
</feature>
<feature type="domain" description="TonB-dependent receptor-like beta-barrel" evidence="13">
    <location>
        <begin position="244"/>
        <end position="645"/>
    </location>
</feature>
<evidence type="ECO:0000256" key="1">
    <source>
        <dbReference type="ARBA" id="ARBA00004571"/>
    </source>
</evidence>
<evidence type="ECO:0000256" key="11">
    <source>
        <dbReference type="RuleBase" id="RU003357"/>
    </source>
</evidence>
<comment type="caution">
    <text evidence="15">The sequence shown here is derived from an EMBL/GenBank/DDBJ whole genome shotgun (WGS) entry which is preliminary data.</text>
</comment>
<evidence type="ECO:0000256" key="12">
    <source>
        <dbReference type="SAM" id="SignalP"/>
    </source>
</evidence>
<dbReference type="InterPro" id="IPR036942">
    <property type="entry name" value="Beta-barrel_TonB_sf"/>
</dbReference>
<dbReference type="InterPro" id="IPR037066">
    <property type="entry name" value="Plug_dom_sf"/>
</dbReference>
<keyword evidence="8 15" id="KW-0675">Receptor</keyword>
<dbReference type="InterPro" id="IPR039426">
    <property type="entry name" value="TonB-dep_rcpt-like"/>
</dbReference>
<dbReference type="Gene3D" id="2.170.130.10">
    <property type="entry name" value="TonB-dependent receptor, plug domain"/>
    <property type="match status" value="1"/>
</dbReference>
<evidence type="ECO:0000256" key="9">
    <source>
        <dbReference type="ARBA" id="ARBA00023237"/>
    </source>
</evidence>
<protein>
    <submittedName>
        <fullName evidence="15">TonB-dependent receptor</fullName>
    </submittedName>
</protein>
<evidence type="ECO:0000256" key="2">
    <source>
        <dbReference type="ARBA" id="ARBA00022448"/>
    </source>
</evidence>
<evidence type="ECO:0000256" key="4">
    <source>
        <dbReference type="ARBA" id="ARBA00022692"/>
    </source>
</evidence>
<evidence type="ECO:0000256" key="5">
    <source>
        <dbReference type="ARBA" id="ARBA00022729"/>
    </source>
</evidence>
<feature type="signal peptide" evidence="12">
    <location>
        <begin position="1"/>
        <end position="20"/>
    </location>
</feature>
<dbReference type="InterPro" id="IPR000531">
    <property type="entry name" value="Beta-barrel_TonB"/>
</dbReference>
<keyword evidence="4 10" id="KW-0812">Transmembrane</keyword>
<comment type="similarity">
    <text evidence="10 11">Belongs to the TonB-dependent receptor family.</text>
</comment>
<evidence type="ECO:0000313" key="16">
    <source>
        <dbReference type="Proteomes" id="UP001165367"/>
    </source>
</evidence>
<dbReference type="InterPro" id="IPR012910">
    <property type="entry name" value="Plug_dom"/>
</dbReference>
<evidence type="ECO:0000256" key="10">
    <source>
        <dbReference type="PROSITE-ProRule" id="PRU01360"/>
    </source>
</evidence>